<dbReference type="InterPro" id="IPR050320">
    <property type="entry name" value="N5-glutamine_MTase"/>
</dbReference>
<evidence type="ECO:0000256" key="5">
    <source>
        <dbReference type="HAMAP-Rule" id="MF_02126"/>
    </source>
</evidence>
<accession>A0A1Y5RA15</accession>
<dbReference type="NCBIfam" id="TIGR00536">
    <property type="entry name" value="hemK_fam"/>
    <property type="match status" value="1"/>
</dbReference>
<keyword evidence="1 5" id="KW-0489">Methyltransferase</keyword>
<gene>
    <name evidence="5 8" type="primary">prmC</name>
    <name evidence="8" type="ORF">OCH7691_00005</name>
</gene>
<feature type="binding site" evidence="5">
    <location>
        <begin position="187"/>
        <end position="190"/>
    </location>
    <ligand>
        <name>substrate</name>
    </ligand>
</feature>
<dbReference type="InterPro" id="IPR007848">
    <property type="entry name" value="Small_mtfrase_dom"/>
</dbReference>
<evidence type="ECO:0000256" key="2">
    <source>
        <dbReference type="ARBA" id="ARBA00022679"/>
    </source>
</evidence>
<dbReference type="AlphaFoldDB" id="A0A1Y5RA15"/>
<feature type="domain" description="Methyltransferase small" evidence="6">
    <location>
        <begin position="107"/>
        <end position="195"/>
    </location>
</feature>
<dbReference type="CDD" id="cd02440">
    <property type="entry name" value="AdoMet_MTases"/>
    <property type="match status" value="1"/>
</dbReference>
<dbReference type="GO" id="GO:0102559">
    <property type="term" value="F:peptide chain release factor N(5)-glutamine methyltransferase activity"/>
    <property type="evidence" value="ECO:0007669"/>
    <property type="project" value="UniProtKB-EC"/>
</dbReference>
<feature type="binding site" evidence="5">
    <location>
        <position position="187"/>
    </location>
    <ligand>
        <name>S-adenosyl-L-methionine</name>
        <dbReference type="ChEBI" id="CHEBI:59789"/>
    </ligand>
</feature>
<dbReference type="EC" id="2.1.1.297" evidence="5"/>
<sequence length="285" mass="29961">MISLRDALTAAAGRLAGAGIEGARAEARLLLCHVMVDPGDILRAPERPLSADEAAAFETLVARRAAREPASHLLGRREFWSLEFRVGPAVLDPRPDSEALIEAVLAARPDRTKDWRIADLGSGSGCLLLTLLREYPRATGIGVDRSRAAASVAVANARDLGLADRARMAVGDWWGPLGGRFDIVVSNPPYIASAEIEDLEPEIRLHEPSVALDGGPDGLDCYRAILPATPDHLAPGGLLALEIGAGQGEVVTRIAAAAGLRAAGVRADLAGRQRCLLFEVDPSGG</sequence>
<evidence type="ECO:0000256" key="4">
    <source>
        <dbReference type="ARBA" id="ARBA00048391"/>
    </source>
</evidence>
<evidence type="ECO:0000259" key="6">
    <source>
        <dbReference type="Pfam" id="PF05175"/>
    </source>
</evidence>
<dbReference type="RefSeq" id="WP_085881391.1">
    <property type="nucleotide sequence ID" value="NZ_FWFR01000001.1"/>
</dbReference>
<dbReference type="InterPro" id="IPR040758">
    <property type="entry name" value="PrmC_N"/>
</dbReference>
<dbReference type="GO" id="GO:0003676">
    <property type="term" value="F:nucleic acid binding"/>
    <property type="evidence" value="ECO:0007669"/>
    <property type="project" value="InterPro"/>
</dbReference>
<feature type="binding site" evidence="5">
    <location>
        <position position="144"/>
    </location>
    <ligand>
        <name>S-adenosyl-L-methionine</name>
        <dbReference type="ChEBI" id="CHEBI:59789"/>
    </ligand>
</feature>
<dbReference type="HAMAP" id="MF_02126">
    <property type="entry name" value="RF_methyltr_PrmC"/>
    <property type="match status" value="1"/>
</dbReference>
<organism evidence="8 9">
    <name type="scientific">Oceanibacterium hippocampi</name>
    <dbReference type="NCBI Taxonomy" id="745714"/>
    <lineage>
        <taxon>Bacteria</taxon>
        <taxon>Pseudomonadati</taxon>
        <taxon>Pseudomonadota</taxon>
        <taxon>Alphaproteobacteria</taxon>
        <taxon>Sneathiellales</taxon>
        <taxon>Sneathiellaceae</taxon>
        <taxon>Oceanibacterium</taxon>
    </lineage>
</organism>
<dbReference type="PROSITE" id="PS00092">
    <property type="entry name" value="N6_MTASE"/>
    <property type="match status" value="1"/>
</dbReference>
<evidence type="ECO:0000259" key="7">
    <source>
        <dbReference type="Pfam" id="PF17827"/>
    </source>
</evidence>
<evidence type="ECO:0000313" key="8">
    <source>
        <dbReference type="EMBL" id="SLN09924.1"/>
    </source>
</evidence>
<proteinExistence type="inferred from homology"/>
<feature type="binding site" evidence="5">
    <location>
        <begin position="121"/>
        <end position="125"/>
    </location>
    <ligand>
        <name>S-adenosyl-L-methionine</name>
        <dbReference type="ChEBI" id="CHEBI:59789"/>
    </ligand>
</feature>
<keyword evidence="3 5" id="KW-0949">S-adenosyl-L-methionine</keyword>
<evidence type="ECO:0000256" key="1">
    <source>
        <dbReference type="ARBA" id="ARBA00022603"/>
    </source>
</evidence>
<protein>
    <recommendedName>
        <fullName evidence="5">Release factor glutamine methyltransferase</fullName>
        <shortName evidence="5">RF MTase</shortName>
        <ecNumber evidence="5">2.1.1.297</ecNumber>
    </recommendedName>
    <alternativeName>
        <fullName evidence="5">N5-glutamine methyltransferase PrmC</fullName>
    </alternativeName>
    <alternativeName>
        <fullName evidence="5">Protein-(glutamine-N5) MTase PrmC</fullName>
    </alternativeName>
    <alternativeName>
        <fullName evidence="5">Protein-glutamine N-methyltransferase PrmC</fullName>
    </alternativeName>
</protein>
<dbReference type="Gene3D" id="3.40.50.150">
    <property type="entry name" value="Vaccinia Virus protein VP39"/>
    <property type="match status" value="1"/>
</dbReference>
<dbReference type="Proteomes" id="UP000193200">
    <property type="component" value="Unassembled WGS sequence"/>
</dbReference>
<comment type="catalytic activity">
    <reaction evidence="4 5">
        <text>L-glutaminyl-[peptide chain release factor] + S-adenosyl-L-methionine = N(5)-methyl-L-glutaminyl-[peptide chain release factor] + S-adenosyl-L-homocysteine + H(+)</text>
        <dbReference type="Rhea" id="RHEA:42896"/>
        <dbReference type="Rhea" id="RHEA-COMP:10271"/>
        <dbReference type="Rhea" id="RHEA-COMP:10272"/>
        <dbReference type="ChEBI" id="CHEBI:15378"/>
        <dbReference type="ChEBI" id="CHEBI:30011"/>
        <dbReference type="ChEBI" id="CHEBI:57856"/>
        <dbReference type="ChEBI" id="CHEBI:59789"/>
        <dbReference type="ChEBI" id="CHEBI:61891"/>
        <dbReference type="EC" id="2.1.1.297"/>
    </reaction>
</comment>
<dbReference type="FunCoup" id="A0A1Y5RA15">
    <property type="interactions" value="499"/>
</dbReference>
<reference evidence="8 9" key="1">
    <citation type="submission" date="2017-03" db="EMBL/GenBank/DDBJ databases">
        <authorList>
            <person name="Afonso C.L."/>
            <person name="Miller P.J."/>
            <person name="Scott M.A."/>
            <person name="Spackman E."/>
            <person name="Goraichik I."/>
            <person name="Dimitrov K.M."/>
            <person name="Suarez D.L."/>
            <person name="Swayne D.E."/>
        </authorList>
    </citation>
    <scope>NUCLEOTIDE SEQUENCE [LARGE SCALE GENOMIC DNA]</scope>
    <source>
        <strain evidence="8 9">CECT 7691</strain>
    </source>
</reference>
<evidence type="ECO:0000256" key="3">
    <source>
        <dbReference type="ARBA" id="ARBA00022691"/>
    </source>
</evidence>
<dbReference type="PANTHER" id="PTHR18895">
    <property type="entry name" value="HEMK METHYLTRANSFERASE"/>
    <property type="match status" value="1"/>
</dbReference>
<dbReference type="Pfam" id="PF17827">
    <property type="entry name" value="PrmC_N"/>
    <property type="match status" value="1"/>
</dbReference>
<dbReference type="Gene3D" id="1.10.8.10">
    <property type="entry name" value="DNA helicase RuvA subunit, C-terminal domain"/>
    <property type="match status" value="1"/>
</dbReference>
<feature type="domain" description="Release factor glutamine methyltransferase N-terminal" evidence="7">
    <location>
        <begin position="6"/>
        <end position="75"/>
    </location>
</feature>
<comment type="function">
    <text evidence="5">Methylates the class 1 translation termination release factors RF1/PrfA and RF2/PrfB on the glutamine residue of the universally conserved GGQ motif.</text>
</comment>
<feature type="binding site" evidence="5">
    <location>
        <position position="173"/>
    </location>
    <ligand>
        <name>S-adenosyl-L-methionine</name>
        <dbReference type="ChEBI" id="CHEBI:59789"/>
    </ligand>
</feature>
<dbReference type="Pfam" id="PF05175">
    <property type="entry name" value="MTS"/>
    <property type="match status" value="1"/>
</dbReference>
<keyword evidence="9" id="KW-1185">Reference proteome</keyword>
<keyword evidence="2 5" id="KW-0808">Transferase</keyword>
<evidence type="ECO:0000313" key="9">
    <source>
        <dbReference type="Proteomes" id="UP000193200"/>
    </source>
</evidence>
<dbReference type="PANTHER" id="PTHR18895:SF74">
    <property type="entry name" value="MTRF1L RELEASE FACTOR GLUTAMINE METHYLTRANSFERASE"/>
    <property type="match status" value="1"/>
</dbReference>
<dbReference type="SUPFAM" id="SSF53335">
    <property type="entry name" value="S-adenosyl-L-methionine-dependent methyltransferases"/>
    <property type="match status" value="1"/>
</dbReference>
<dbReference type="InterPro" id="IPR019874">
    <property type="entry name" value="RF_methyltr_PrmC"/>
</dbReference>
<name>A0A1Y5RA15_9PROT</name>
<dbReference type="GO" id="GO:0032259">
    <property type="term" value="P:methylation"/>
    <property type="evidence" value="ECO:0007669"/>
    <property type="project" value="UniProtKB-KW"/>
</dbReference>
<dbReference type="InterPro" id="IPR002052">
    <property type="entry name" value="DNA_methylase_N6_adenine_CS"/>
</dbReference>
<dbReference type="InterPro" id="IPR004556">
    <property type="entry name" value="HemK-like"/>
</dbReference>
<dbReference type="EMBL" id="FWFR01000001">
    <property type="protein sequence ID" value="SLN09924.1"/>
    <property type="molecule type" value="Genomic_DNA"/>
</dbReference>
<dbReference type="InterPro" id="IPR029063">
    <property type="entry name" value="SAM-dependent_MTases_sf"/>
</dbReference>
<dbReference type="InParanoid" id="A0A1Y5RA15"/>
<dbReference type="NCBIfam" id="TIGR03534">
    <property type="entry name" value="RF_mod_PrmC"/>
    <property type="match status" value="1"/>
</dbReference>
<comment type="similarity">
    <text evidence="5">Belongs to the protein N5-glutamine methyltransferase family. PrmC subfamily.</text>
</comment>